<reference evidence="2" key="1">
    <citation type="submission" date="2018-05" db="EMBL/GenBank/DDBJ databases">
        <authorList>
            <person name="Lanie J.A."/>
            <person name="Ng W.-L."/>
            <person name="Kazmierczak K.M."/>
            <person name="Andrzejewski T.M."/>
            <person name="Davidsen T.M."/>
            <person name="Wayne K.J."/>
            <person name="Tettelin H."/>
            <person name="Glass J.I."/>
            <person name="Rusch D."/>
            <person name="Podicherti R."/>
            <person name="Tsui H.-C.T."/>
            <person name="Winkler M.E."/>
        </authorList>
    </citation>
    <scope>NUCLEOTIDE SEQUENCE</scope>
</reference>
<dbReference type="AlphaFoldDB" id="A0A382TAE0"/>
<accession>A0A382TAE0</accession>
<feature type="non-terminal residue" evidence="2">
    <location>
        <position position="33"/>
    </location>
</feature>
<feature type="region of interest" description="Disordered" evidence="1">
    <location>
        <begin position="1"/>
        <end position="33"/>
    </location>
</feature>
<organism evidence="2">
    <name type="scientific">marine metagenome</name>
    <dbReference type="NCBI Taxonomy" id="408172"/>
    <lineage>
        <taxon>unclassified sequences</taxon>
        <taxon>metagenomes</taxon>
        <taxon>ecological metagenomes</taxon>
    </lineage>
</organism>
<proteinExistence type="predicted"/>
<name>A0A382TAE0_9ZZZZ</name>
<dbReference type="EMBL" id="UINC01134916">
    <property type="protein sequence ID" value="SVD18752.1"/>
    <property type="molecule type" value="Genomic_DNA"/>
</dbReference>
<gene>
    <name evidence="2" type="ORF">METZ01_LOCUS371606</name>
</gene>
<sequence>MKDDERALSPTGADFVSGSGIPIEPVTAIEGAA</sequence>
<evidence type="ECO:0000256" key="1">
    <source>
        <dbReference type="SAM" id="MobiDB-lite"/>
    </source>
</evidence>
<evidence type="ECO:0000313" key="2">
    <source>
        <dbReference type="EMBL" id="SVD18752.1"/>
    </source>
</evidence>
<protein>
    <submittedName>
        <fullName evidence="2">Uncharacterized protein</fullName>
    </submittedName>
</protein>